<name>I7LAY9_9LACO</name>
<protein>
    <submittedName>
        <fullName evidence="1">Uncharacterized protein</fullName>
    </submittedName>
</protein>
<organism evidence="1 2">
    <name type="scientific">Lactobacillus pasteurii DSM 23907 = CRBIP 24.76</name>
    <dbReference type="NCBI Taxonomy" id="1423790"/>
    <lineage>
        <taxon>Bacteria</taxon>
        <taxon>Bacillati</taxon>
        <taxon>Bacillota</taxon>
        <taxon>Bacilli</taxon>
        <taxon>Lactobacillales</taxon>
        <taxon>Lactobacillaceae</taxon>
        <taxon>Lactobacillus</taxon>
    </lineage>
</organism>
<keyword evidence="2" id="KW-1185">Reference proteome</keyword>
<evidence type="ECO:0000313" key="2">
    <source>
        <dbReference type="Proteomes" id="UP000009311"/>
    </source>
</evidence>
<dbReference type="RefSeq" id="WP_009559646.1">
    <property type="nucleotide sequence ID" value="NZ_AYZN01000003.1"/>
</dbReference>
<evidence type="ECO:0000313" key="1">
    <source>
        <dbReference type="EMBL" id="CCI85096.1"/>
    </source>
</evidence>
<sequence length="48" mass="5499">MTAQLRLSFTQDDDAILNKVKSQYGNYFSDDELKEFIAQAKGKTLQEV</sequence>
<proteinExistence type="predicted"/>
<comment type="caution">
    <text evidence="1">The sequence shown here is derived from an EMBL/GenBank/DDBJ whole genome shotgun (WGS) entry which is preliminary data.</text>
</comment>
<gene>
    <name evidence="1" type="ORF">BN53_03190</name>
</gene>
<accession>I7LAY9</accession>
<dbReference type="EMBL" id="CAKD01000020">
    <property type="protein sequence ID" value="CCI85096.1"/>
    <property type="molecule type" value="Genomic_DNA"/>
</dbReference>
<dbReference type="Proteomes" id="UP000009311">
    <property type="component" value="Unassembled WGS sequence"/>
</dbReference>
<dbReference type="AlphaFoldDB" id="I7LAY9"/>
<reference evidence="1 2" key="1">
    <citation type="submission" date="2012-06" db="EMBL/GenBank/DDBJ databases">
        <title>Draft Genome Sequence of Lactobacillus pasteurii CRBIP 24.76T.</title>
        <authorList>
            <person name="Cousin S."/>
            <person name="Bouchier C."/>
            <person name="Loux V."/>
            <person name="Ma L."/>
            <person name="Creno S."/>
            <person name="Bizet C."/>
            <person name="Clermont D."/>
        </authorList>
    </citation>
    <scope>NUCLEOTIDE SEQUENCE [LARGE SCALE GENOMIC DNA]</scope>
    <source>
        <strain evidence="2">CRBIP 24.76T</strain>
    </source>
</reference>